<dbReference type="InterPro" id="IPR017937">
    <property type="entry name" value="Thioredoxin_CS"/>
</dbReference>
<dbReference type="GO" id="GO:0017004">
    <property type="term" value="P:cytochrome complex assembly"/>
    <property type="evidence" value="ECO:0007669"/>
    <property type="project" value="UniProtKB-KW"/>
</dbReference>
<dbReference type="GO" id="GO:0016491">
    <property type="term" value="F:oxidoreductase activity"/>
    <property type="evidence" value="ECO:0007669"/>
    <property type="project" value="InterPro"/>
</dbReference>
<protein>
    <submittedName>
        <fullName evidence="6">TlpA family protein disulfide reductase</fullName>
    </submittedName>
</protein>
<evidence type="ECO:0000256" key="1">
    <source>
        <dbReference type="ARBA" id="ARBA00004196"/>
    </source>
</evidence>
<dbReference type="CDD" id="cd02966">
    <property type="entry name" value="TlpA_like_family"/>
    <property type="match status" value="1"/>
</dbReference>
<evidence type="ECO:0000256" key="4">
    <source>
        <dbReference type="ARBA" id="ARBA00023284"/>
    </source>
</evidence>
<keyword evidence="3" id="KW-1015">Disulfide bond</keyword>
<dbReference type="GO" id="GO:0016209">
    <property type="term" value="F:antioxidant activity"/>
    <property type="evidence" value="ECO:0007669"/>
    <property type="project" value="InterPro"/>
</dbReference>
<dbReference type="PROSITE" id="PS00194">
    <property type="entry name" value="THIOREDOXIN_1"/>
    <property type="match status" value="1"/>
</dbReference>
<dbReference type="InterPro" id="IPR036249">
    <property type="entry name" value="Thioredoxin-like_sf"/>
</dbReference>
<dbReference type="EMBL" id="DSEC01000307">
    <property type="protein sequence ID" value="HER43672.1"/>
    <property type="molecule type" value="Genomic_DNA"/>
</dbReference>
<dbReference type="PANTHER" id="PTHR42852">
    <property type="entry name" value="THIOL:DISULFIDE INTERCHANGE PROTEIN DSBE"/>
    <property type="match status" value="1"/>
</dbReference>
<dbReference type="InterPro" id="IPR050553">
    <property type="entry name" value="Thioredoxin_ResA/DsbE_sf"/>
</dbReference>
<keyword evidence="2" id="KW-0201">Cytochrome c-type biogenesis</keyword>
<evidence type="ECO:0000256" key="2">
    <source>
        <dbReference type="ARBA" id="ARBA00022748"/>
    </source>
</evidence>
<dbReference type="InterPro" id="IPR013766">
    <property type="entry name" value="Thioredoxin_domain"/>
</dbReference>
<keyword evidence="4" id="KW-0676">Redox-active center</keyword>
<comment type="subcellular location">
    <subcellularLocation>
        <location evidence="1">Cell envelope</location>
    </subcellularLocation>
</comment>
<dbReference type="Proteomes" id="UP000886069">
    <property type="component" value="Unassembled WGS sequence"/>
</dbReference>
<dbReference type="PROSITE" id="PS51352">
    <property type="entry name" value="THIOREDOXIN_2"/>
    <property type="match status" value="1"/>
</dbReference>
<evidence type="ECO:0000256" key="3">
    <source>
        <dbReference type="ARBA" id="ARBA00023157"/>
    </source>
</evidence>
<comment type="caution">
    <text evidence="6">The sequence shown here is derived from an EMBL/GenBank/DDBJ whole genome shotgun (WGS) entry which is preliminary data.</text>
</comment>
<organism evidence="6">
    <name type="scientific">Eiseniibacteriota bacterium</name>
    <dbReference type="NCBI Taxonomy" id="2212470"/>
    <lineage>
        <taxon>Bacteria</taxon>
        <taxon>Candidatus Eiseniibacteriota</taxon>
    </lineage>
</organism>
<reference evidence="6" key="1">
    <citation type="journal article" date="2020" name="mSystems">
        <title>Genome- and Community-Level Interaction Insights into Carbon Utilization and Element Cycling Functions of Hydrothermarchaeota in Hydrothermal Sediment.</title>
        <authorList>
            <person name="Zhou Z."/>
            <person name="Liu Y."/>
            <person name="Xu W."/>
            <person name="Pan J."/>
            <person name="Luo Z.H."/>
            <person name="Li M."/>
        </authorList>
    </citation>
    <scope>NUCLEOTIDE SEQUENCE [LARGE SCALE GENOMIC DNA]</scope>
    <source>
        <strain evidence="6">SpSt-1233</strain>
    </source>
</reference>
<gene>
    <name evidence="6" type="ORF">ENO08_04355</name>
</gene>
<accession>A0A7V2AUX3</accession>
<evidence type="ECO:0000313" key="6">
    <source>
        <dbReference type="EMBL" id="HER43672.1"/>
    </source>
</evidence>
<dbReference type="InterPro" id="IPR000866">
    <property type="entry name" value="AhpC/TSA"/>
</dbReference>
<sequence>ARYVLASSYIAVEEYEKAEPALRMIVREGTVANPKIAQAAAAELGRIDTLKKLKIGMPAIDFTATAYNGGNVSLAGLRGSVVLLDFWASWCAPCRAEMPNVKKIYEDFHDGGFEILGISLDQTEGKFKSYVDEQQLPWPMVFDGKGWQAEIGRTYAVSAIPATFLIDRAGTIRYKSVRGEELRSAVAKLLAE</sequence>
<dbReference type="SUPFAM" id="SSF52833">
    <property type="entry name" value="Thioredoxin-like"/>
    <property type="match status" value="1"/>
</dbReference>
<dbReference type="Gene3D" id="3.40.30.10">
    <property type="entry name" value="Glutaredoxin"/>
    <property type="match status" value="1"/>
</dbReference>
<dbReference type="GO" id="GO:0030313">
    <property type="term" value="C:cell envelope"/>
    <property type="evidence" value="ECO:0007669"/>
    <property type="project" value="UniProtKB-SubCell"/>
</dbReference>
<feature type="non-terminal residue" evidence="6">
    <location>
        <position position="1"/>
    </location>
</feature>
<name>A0A7V2AUX3_UNCEI</name>
<dbReference type="PANTHER" id="PTHR42852:SF6">
    <property type="entry name" value="THIOL:DISULFIDE INTERCHANGE PROTEIN DSBE"/>
    <property type="match status" value="1"/>
</dbReference>
<feature type="domain" description="Thioredoxin" evidence="5">
    <location>
        <begin position="53"/>
        <end position="192"/>
    </location>
</feature>
<evidence type="ECO:0000259" key="5">
    <source>
        <dbReference type="PROSITE" id="PS51352"/>
    </source>
</evidence>
<dbReference type="Pfam" id="PF00578">
    <property type="entry name" value="AhpC-TSA"/>
    <property type="match status" value="1"/>
</dbReference>
<proteinExistence type="predicted"/>
<dbReference type="AlphaFoldDB" id="A0A7V2AUX3"/>